<dbReference type="InterPro" id="IPR011990">
    <property type="entry name" value="TPR-like_helical_dom_sf"/>
</dbReference>
<dbReference type="InterPro" id="IPR053163">
    <property type="entry name" value="HTH-type_regulator_Rgg"/>
</dbReference>
<dbReference type="Pfam" id="PF01381">
    <property type="entry name" value="HTH_3"/>
    <property type="match status" value="1"/>
</dbReference>
<sequence>MHNQLGISLKKRRNQLNFSQKETAKGICAQSMLSAIENGKYLPSAKLLINLCQRLSISLTEISLLKDFEISTQQNFNQKLTELCNKHDYAALKNFLLATETIAHVQTAEQTQAYYYYLGVAKLHLDANLSEAAQNLRLAISAEESRTASPLKRLSLISLGLIKVKQGHLQAAFNLLKKATSSIKDDNYVENLNIVFYLAALINYEADHINSALKWLEDAITYITAHNSHYMLANCYQLRAQIAKESGQADQQLEAHRRSLFLKDLFGEKTNEEL</sequence>
<dbReference type="PROSITE" id="PS50943">
    <property type="entry name" value="HTH_CROC1"/>
    <property type="match status" value="1"/>
</dbReference>
<dbReference type="OrthoDB" id="1150409at2"/>
<dbReference type="PANTHER" id="PTHR37038">
    <property type="entry name" value="TRANSCRIPTIONAL REGULATOR-RELATED"/>
    <property type="match status" value="1"/>
</dbReference>
<dbReference type="PANTHER" id="PTHR37038:SF14">
    <property type="entry name" value="TRANSCRIPTIONAL ACTIVATOR"/>
    <property type="match status" value="1"/>
</dbReference>
<dbReference type="SMART" id="SM00530">
    <property type="entry name" value="HTH_XRE"/>
    <property type="match status" value="1"/>
</dbReference>
<organism evidence="2 3">
    <name type="scientific">Liquorilactobacillus satsumensis DSM 16230 = JCM 12392</name>
    <dbReference type="NCBI Taxonomy" id="1423801"/>
    <lineage>
        <taxon>Bacteria</taxon>
        <taxon>Bacillati</taxon>
        <taxon>Bacillota</taxon>
        <taxon>Bacilli</taxon>
        <taxon>Lactobacillales</taxon>
        <taxon>Lactobacillaceae</taxon>
        <taxon>Liquorilactobacillus</taxon>
    </lineage>
</organism>
<dbReference type="GO" id="GO:0003677">
    <property type="term" value="F:DNA binding"/>
    <property type="evidence" value="ECO:0007669"/>
    <property type="project" value="UniProtKB-KW"/>
</dbReference>
<dbReference type="AlphaFoldDB" id="A0A0R1UUK4"/>
<feature type="domain" description="HTH cro/C1-type" evidence="1">
    <location>
        <begin position="9"/>
        <end position="62"/>
    </location>
</feature>
<dbReference type="PATRIC" id="fig|1423801.4.peg.2143"/>
<dbReference type="Proteomes" id="UP000051166">
    <property type="component" value="Unassembled WGS sequence"/>
</dbReference>
<proteinExistence type="predicted"/>
<keyword evidence="3" id="KW-1185">Reference proteome</keyword>
<gene>
    <name evidence="2" type="ORF">FD50_GL002096</name>
</gene>
<dbReference type="SUPFAM" id="SSF48452">
    <property type="entry name" value="TPR-like"/>
    <property type="match status" value="1"/>
</dbReference>
<dbReference type="InterPro" id="IPR001387">
    <property type="entry name" value="Cro/C1-type_HTH"/>
</dbReference>
<dbReference type="STRING" id="1423801.FD50_GL002096"/>
<evidence type="ECO:0000259" key="1">
    <source>
        <dbReference type="PROSITE" id="PS50943"/>
    </source>
</evidence>
<evidence type="ECO:0000313" key="2">
    <source>
        <dbReference type="EMBL" id="KRL96815.1"/>
    </source>
</evidence>
<dbReference type="SUPFAM" id="SSF47413">
    <property type="entry name" value="lambda repressor-like DNA-binding domains"/>
    <property type="match status" value="1"/>
</dbReference>
<keyword evidence="2" id="KW-0238">DNA-binding</keyword>
<evidence type="ECO:0000313" key="3">
    <source>
        <dbReference type="Proteomes" id="UP000051166"/>
    </source>
</evidence>
<reference evidence="2 3" key="1">
    <citation type="journal article" date="2015" name="Genome Announc.">
        <title>Expanding the biotechnology potential of lactobacilli through comparative genomics of 213 strains and associated genera.</title>
        <authorList>
            <person name="Sun Z."/>
            <person name="Harris H.M."/>
            <person name="McCann A."/>
            <person name="Guo C."/>
            <person name="Argimon S."/>
            <person name="Zhang W."/>
            <person name="Yang X."/>
            <person name="Jeffery I.B."/>
            <person name="Cooney J.C."/>
            <person name="Kagawa T.F."/>
            <person name="Liu W."/>
            <person name="Song Y."/>
            <person name="Salvetti E."/>
            <person name="Wrobel A."/>
            <person name="Rasinkangas P."/>
            <person name="Parkhill J."/>
            <person name="Rea M.C."/>
            <person name="O'Sullivan O."/>
            <person name="Ritari J."/>
            <person name="Douillard F.P."/>
            <person name="Paul Ross R."/>
            <person name="Yang R."/>
            <person name="Briner A.E."/>
            <person name="Felis G.E."/>
            <person name="de Vos W.M."/>
            <person name="Barrangou R."/>
            <person name="Klaenhammer T.R."/>
            <person name="Caufield P.W."/>
            <person name="Cui Y."/>
            <person name="Zhang H."/>
            <person name="O'Toole P.W."/>
        </authorList>
    </citation>
    <scope>NUCLEOTIDE SEQUENCE [LARGE SCALE GENOMIC DNA]</scope>
    <source>
        <strain evidence="2 3">DSM 16230</strain>
    </source>
</reference>
<comment type="caution">
    <text evidence="2">The sequence shown here is derived from an EMBL/GenBank/DDBJ whole genome shotgun (WGS) entry which is preliminary data.</text>
</comment>
<accession>A0A0R1UUK4</accession>
<dbReference type="GeneID" id="98309311"/>
<dbReference type="CDD" id="cd00093">
    <property type="entry name" value="HTH_XRE"/>
    <property type="match status" value="1"/>
</dbReference>
<dbReference type="RefSeq" id="WP_056962024.1">
    <property type="nucleotide sequence ID" value="NZ_AZFQ01000055.1"/>
</dbReference>
<dbReference type="EMBL" id="AZFQ01000055">
    <property type="protein sequence ID" value="KRL96815.1"/>
    <property type="molecule type" value="Genomic_DNA"/>
</dbReference>
<dbReference type="InterPro" id="IPR010982">
    <property type="entry name" value="Lambda_DNA-bd_dom_sf"/>
</dbReference>
<protein>
    <submittedName>
        <fullName evidence="2">DNA-binding helix-turn-helix protein</fullName>
    </submittedName>
</protein>
<name>A0A0R1UUK4_9LACO</name>
<dbReference type="Gene3D" id="1.25.40.10">
    <property type="entry name" value="Tetratricopeptide repeat domain"/>
    <property type="match status" value="1"/>
</dbReference>